<comment type="catalytic activity">
    <reaction evidence="8">
        <text>ATP + H2O = ADP + phosphate + H(+)</text>
        <dbReference type="Rhea" id="RHEA:13065"/>
        <dbReference type="ChEBI" id="CHEBI:15377"/>
        <dbReference type="ChEBI" id="CHEBI:15378"/>
        <dbReference type="ChEBI" id="CHEBI:30616"/>
        <dbReference type="ChEBI" id="CHEBI:43474"/>
        <dbReference type="ChEBI" id="CHEBI:456216"/>
        <dbReference type="EC" id="5.6.2.4"/>
    </reaction>
</comment>
<evidence type="ECO:0000256" key="4">
    <source>
        <dbReference type="ARBA" id="ARBA00022840"/>
    </source>
</evidence>
<dbReference type="GO" id="GO:0043138">
    <property type="term" value="F:3'-5' DNA helicase activity"/>
    <property type="evidence" value="ECO:0007669"/>
    <property type="project" value="UniProtKB-EC"/>
</dbReference>
<dbReference type="EC" id="5.6.2.4" evidence="7"/>
<evidence type="ECO:0000313" key="10">
    <source>
        <dbReference type="EMBL" id="GAG22841.1"/>
    </source>
</evidence>
<evidence type="ECO:0000256" key="1">
    <source>
        <dbReference type="ARBA" id="ARBA00022741"/>
    </source>
</evidence>
<dbReference type="InterPro" id="IPR000212">
    <property type="entry name" value="DNA_helicase_UvrD/REP"/>
</dbReference>
<dbReference type="PANTHER" id="PTHR11070:SF23">
    <property type="entry name" value="RECBCD ENZYME SUBUNIT RECB"/>
    <property type="match status" value="1"/>
</dbReference>
<dbReference type="GO" id="GO:0009338">
    <property type="term" value="C:exodeoxyribonuclease V complex"/>
    <property type="evidence" value="ECO:0007669"/>
    <property type="project" value="TreeGrafter"/>
</dbReference>
<accession>X0XCZ7</accession>
<keyword evidence="5" id="KW-0413">Isomerase</keyword>
<evidence type="ECO:0000256" key="3">
    <source>
        <dbReference type="ARBA" id="ARBA00022806"/>
    </source>
</evidence>
<keyword evidence="3" id="KW-0347">Helicase</keyword>
<keyword evidence="4" id="KW-0067">ATP-binding</keyword>
<evidence type="ECO:0000256" key="5">
    <source>
        <dbReference type="ARBA" id="ARBA00023235"/>
    </source>
</evidence>
<dbReference type="GO" id="GO:0016787">
    <property type="term" value="F:hydrolase activity"/>
    <property type="evidence" value="ECO:0007669"/>
    <property type="project" value="UniProtKB-KW"/>
</dbReference>
<keyword evidence="1" id="KW-0547">Nucleotide-binding</keyword>
<comment type="caution">
    <text evidence="10">The sequence shown here is derived from an EMBL/GenBank/DDBJ whole genome shotgun (WGS) entry which is preliminary data.</text>
</comment>
<dbReference type="GO" id="GO:0005524">
    <property type="term" value="F:ATP binding"/>
    <property type="evidence" value="ECO:0007669"/>
    <property type="project" value="UniProtKB-KW"/>
</dbReference>
<sequence>PRPGSLFVVGDPKQSIYRFRRADIVTYRRVKQIIADCNGEILTLSTNFRSQANLIDWVNTLFAGVFAEEESDKVPQFVSMDAGRGGVKQGELVGLHRLDVPKISNNREQTAYEAGQIARIIRQAIDQKWQLPDREGKLRPAEPGDFMIITRHKQFLSDYGAQLQVEGIPHQVTGGNAMGNLGELQLLVLVLRALARPEDPIALLAVLRSPLFGIADTLLYEWKAAGGRFEIRRSEADDPPIGEVIAPLEQLVSCTHLLR</sequence>
<reference evidence="10" key="1">
    <citation type="journal article" date="2014" name="Front. Microbiol.">
        <title>High frequency of phylogenetically diverse reductive dehalogenase-homologous genes in deep subseafloor sedimentary metagenomes.</title>
        <authorList>
            <person name="Kawai M."/>
            <person name="Futagami T."/>
            <person name="Toyoda A."/>
            <person name="Takaki Y."/>
            <person name="Nishi S."/>
            <person name="Hori S."/>
            <person name="Arai W."/>
            <person name="Tsubouchi T."/>
            <person name="Morono Y."/>
            <person name="Uchiyama I."/>
            <person name="Ito T."/>
            <person name="Fujiyama A."/>
            <person name="Inagaki F."/>
            <person name="Takami H."/>
        </authorList>
    </citation>
    <scope>NUCLEOTIDE SEQUENCE</scope>
    <source>
        <strain evidence="10">Expedition CK06-06</strain>
    </source>
</reference>
<dbReference type="GO" id="GO:0000725">
    <property type="term" value="P:recombinational repair"/>
    <property type="evidence" value="ECO:0007669"/>
    <property type="project" value="TreeGrafter"/>
</dbReference>
<dbReference type="Gene3D" id="1.10.486.10">
    <property type="entry name" value="PCRA, domain 4"/>
    <property type="match status" value="1"/>
</dbReference>
<dbReference type="InterPro" id="IPR027417">
    <property type="entry name" value="P-loop_NTPase"/>
</dbReference>
<organism evidence="10">
    <name type="scientific">marine sediment metagenome</name>
    <dbReference type="NCBI Taxonomy" id="412755"/>
    <lineage>
        <taxon>unclassified sequences</taxon>
        <taxon>metagenomes</taxon>
        <taxon>ecological metagenomes</taxon>
    </lineage>
</organism>
<dbReference type="Pfam" id="PF00580">
    <property type="entry name" value="UvrD-helicase"/>
    <property type="match status" value="1"/>
</dbReference>
<evidence type="ECO:0000259" key="9">
    <source>
        <dbReference type="PROSITE" id="PS51217"/>
    </source>
</evidence>
<name>X0XCZ7_9ZZZZ</name>
<dbReference type="PANTHER" id="PTHR11070">
    <property type="entry name" value="UVRD / RECB / PCRA DNA HELICASE FAMILY MEMBER"/>
    <property type="match status" value="1"/>
</dbReference>
<dbReference type="GO" id="GO:0003677">
    <property type="term" value="F:DNA binding"/>
    <property type="evidence" value="ECO:0007669"/>
    <property type="project" value="InterPro"/>
</dbReference>
<dbReference type="SUPFAM" id="SSF52540">
    <property type="entry name" value="P-loop containing nucleoside triphosphate hydrolases"/>
    <property type="match status" value="1"/>
</dbReference>
<feature type="non-terminal residue" evidence="10">
    <location>
        <position position="1"/>
    </location>
</feature>
<dbReference type="EMBL" id="BARS01034490">
    <property type="protein sequence ID" value="GAG22841.1"/>
    <property type="molecule type" value="Genomic_DNA"/>
</dbReference>
<dbReference type="Pfam" id="PF13361">
    <property type="entry name" value="UvrD_C"/>
    <property type="match status" value="1"/>
</dbReference>
<protein>
    <recommendedName>
        <fullName evidence="7">DNA 3'-5' helicase</fullName>
        <ecNumber evidence="7">5.6.2.4</ecNumber>
    </recommendedName>
</protein>
<evidence type="ECO:0000256" key="6">
    <source>
        <dbReference type="ARBA" id="ARBA00034617"/>
    </source>
</evidence>
<evidence type="ECO:0000256" key="8">
    <source>
        <dbReference type="ARBA" id="ARBA00048988"/>
    </source>
</evidence>
<dbReference type="Gene3D" id="3.40.50.300">
    <property type="entry name" value="P-loop containing nucleotide triphosphate hydrolases"/>
    <property type="match status" value="2"/>
</dbReference>
<feature type="non-terminal residue" evidence="10">
    <location>
        <position position="259"/>
    </location>
</feature>
<dbReference type="PROSITE" id="PS51217">
    <property type="entry name" value="UVRD_HELICASE_CTER"/>
    <property type="match status" value="1"/>
</dbReference>
<evidence type="ECO:0000256" key="2">
    <source>
        <dbReference type="ARBA" id="ARBA00022801"/>
    </source>
</evidence>
<dbReference type="AlphaFoldDB" id="X0XCZ7"/>
<evidence type="ECO:0000256" key="7">
    <source>
        <dbReference type="ARBA" id="ARBA00034808"/>
    </source>
</evidence>
<proteinExistence type="predicted"/>
<keyword evidence="2" id="KW-0378">Hydrolase</keyword>
<feature type="domain" description="UvrD-like helicase C-terminal" evidence="9">
    <location>
        <begin position="68"/>
        <end position="259"/>
    </location>
</feature>
<gene>
    <name evidence="10" type="ORF">S01H1_53271</name>
</gene>
<comment type="catalytic activity">
    <reaction evidence="6">
        <text>Couples ATP hydrolysis with the unwinding of duplex DNA by translocating in the 3'-5' direction.</text>
        <dbReference type="EC" id="5.6.2.4"/>
    </reaction>
</comment>
<dbReference type="InterPro" id="IPR014016">
    <property type="entry name" value="UvrD-like_ATP-bd"/>
</dbReference>
<dbReference type="InterPro" id="IPR014017">
    <property type="entry name" value="DNA_helicase_UvrD-like_C"/>
</dbReference>
<dbReference type="GO" id="GO:0005829">
    <property type="term" value="C:cytosol"/>
    <property type="evidence" value="ECO:0007669"/>
    <property type="project" value="TreeGrafter"/>
</dbReference>